<dbReference type="InterPro" id="IPR014917">
    <property type="entry name" value="DUF1800"/>
</dbReference>
<keyword evidence="2" id="KW-1185">Reference proteome</keyword>
<dbReference type="Pfam" id="PF08811">
    <property type="entry name" value="DUF1800"/>
    <property type="match status" value="1"/>
</dbReference>
<dbReference type="Proteomes" id="UP000199034">
    <property type="component" value="Unassembled WGS sequence"/>
</dbReference>
<evidence type="ECO:0008006" key="3">
    <source>
        <dbReference type="Google" id="ProtNLM"/>
    </source>
</evidence>
<reference evidence="1 2" key="1">
    <citation type="submission" date="2016-10" db="EMBL/GenBank/DDBJ databases">
        <authorList>
            <person name="de Groot N.N."/>
        </authorList>
    </citation>
    <scope>NUCLEOTIDE SEQUENCE [LARGE SCALE GENOMIC DNA]</scope>
    <source>
        <strain evidence="1 2">CGMCC 4.6858</strain>
    </source>
</reference>
<protein>
    <recommendedName>
        <fullName evidence="3">DUF1800 domain-containing protein</fullName>
    </recommendedName>
</protein>
<dbReference type="PROSITE" id="PS51318">
    <property type="entry name" value="TAT"/>
    <property type="match status" value="1"/>
</dbReference>
<evidence type="ECO:0000313" key="1">
    <source>
        <dbReference type="EMBL" id="SDE23573.1"/>
    </source>
</evidence>
<dbReference type="InterPro" id="IPR006311">
    <property type="entry name" value="TAT_signal"/>
</dbReference>
<sequence length="524" mass="58535">MPPLSGTRRTLLTGSVAVAGSGSAVLLPSTADAAVSYRAVRYRGRRKLLSAADRHLVNRFSYGVTPALTQQVRRAGGAEKWFARQLRPGRVSDRGVPNHFGWWSGLSRGPAELWKRQAADVEGVWEVTADYARACLLRRTYSRRQVLEVMTEFWENHLHVPVNGDAHGLFRASYGRTIRKHALGRFDRMLQATTVHPAMLVYLDGAVSTARHPNENLGRELLELHTVGRGAYTEADVRGSARILTGWHVDMWKTWKPSYVPADHATGAVSVVGFKHPNRSRDGRAVTMAYLAHLAHHPATARHLARKLAVKFVRDNPSPALVSRLARVYLKNDTAIAPVLRALVASKEFKRSAGDKVRDPGEDLVATLRVLGVRFARPPEGRKGDEYAATQVLWQASSIGTTPFGWPRPDGQPIDSESWSSPSRLIASMQVHYSLSGGWWPKTGIAYRKPRQWLPRRSIRFDQLVDHLSQQLLGRHSTKRLLAACCQAVDVRPHERITADHGLVKWSFPRLLVTFLDSPTHLTR</sequence>
<dbReference type="RefSeq" id="WP_090860836.1">
    <property type="nucleotide sequence ID" value="NZ_FMZM01000017.1"/>
</dbReference>
<dbReference type="STRING" id="1045774.SAMN05421872_11784"/>
<organism evidence="1 2">
    <name type="scientific">Nocardioides lianchengensis</name>
    <dbReference type="NCBI Taxonomy" id="1045774"/>
    <lineage>
        <taxon>Bacteria</taxon>
        <taxon>Bacillati</taxon>
        <taxon>Actinomycetota</taxon>
        <taxon>Actinomycetes</taxon>
        <taxon>Propionibacteriales</taxon>
        <taxon>Nocardioidaceae</taxon>
        <taxon>Nocardioides</taxon>
    </lineage>
</organism>
<dbReference type="EMBL" id="FMZM01000017">
    <property type="protein sequence ID" value="SDE23573.1"/>
    <property type="molecule type" value="Genomic_DNA"/>
</dbReference>
<dbReference type="AlphaFoldDB" id="A0A1G7B982"/>
<name>A0A1G7B982_9ACTN</name>
<evidence type="ECO:0000313" key="2">
    <source>
        <dbReference type="Proteomes" id="UP000199034"/>
    </source>
</evidence>
<dbReference type="OrthoDB" id="9772295at2"/>
<proteinExistence type="predicted"/>
<accession>A0A1G7B982</accession>
<gene>
    <name evidence="1" type="ORF">SAMN05421872_11784</name>
</gene>